<proteinExistence type="predicted"/>
<keyword evidence="2" id="KW-1185">Reference proteome</keyword>
<dbReference type="GO" id="GO:0005739">
    <property type="term" value="C:mitochondrion"/>
    <property type="evidence" value="ECO:0007669"/>
    <property type="project" value="InterPro"/>
</dbReference>
<reference evidence="1 2" key="1">
    <citation type="journal article" date="2010" name="Proc. Natl. Acad. Sci. U.S.A.">
        <title>Insights into evolution of multicellular fungi from the assembled chromosomes of the mushroom Coprinopsis cinerea (Coprinus cinereus).</title>
        <authorList>
            <person name="Stajich J.E."/>
            <person name="Wilke S.K."/>
            <person name="Ahren D."/>
            <person name="Au C.H."/>
            <person name="Birren B.W."/>
            <person name="Borodovsky M."/>
            <person name="Burns C."/>
            <person name="Canback B."/>
            <person name="Casselton L.A."/>
            <person name="Cheng C.K."/>
            <person name="Deng J."/>
            <person name="Dietrich F.S."/>
            <person name="Fargo D.C."/>
            <person name="Farman M.L."/>
            <person name="Gathman A.C."/>
            <person name="Goldberg J."/>
            <person name="Guigo R."/>
            <person name="Hoegger P.J."/>
            <person name="Hooker J.B."/>
            <person name="Huggins A."/>
            <person name="James T.Y."/>
            <person name="Kamada T."/>
            <person name="Kilaru S."/>
            <person name="Kodira C."/>
            <person name="Kues U."/>
            <person name="Kupfer D."/>
            <person name="Kwan H.S."/>
            <person name="Lomsadze A."/>
            <person name="Li W."/>
            <person name="Lilly W.W."/>
            <person name="Ma L.J."/>
            <person name="Mackey A.J."/>
            <person name="Manning G."/>
            <person name="Martin F."/>
            <person name="Muraguchi H."/>
            <person name="Natvig D.O."/>
            <person name="Palmerini H."/>
            <person name="Ramesh M.A."/>
            <person name="Rehmeyer C.J."/>
            <person name="Roe B.A."/>
            <person name="Shenoy N."/>
            <person name="Stanke M."/>
            <person name="Ter-Hovhannisyan V."/>
            <person name="Tunlid A."/>
            <person name="Velagapudi R."/>
            <person name="Vision T.J."/>
            <person name="Zeng Q."/>
            <person name="Zolan M.E."/>
            <person name="Pukkila P.J."/>
        </authorList>
    </citation>
    <scope>NUCLEOTIDE SEQUENCE [LARGE SCALE GENOMIC DNA]</scope>
    <source>
        <strain evidence="2">Okayama-7 / 130 / ATCC MYA-4618 / FGSC 9003</strain>
    </source>
</reference>
<name>A8N6P0_COPC7</name>
<dbReference type="GeneID" id="6006938"/>
<sequence>MMLAARSALRCSTRSLPRSLTARRNGSTSSHSFEEPAGADYTVPESFGTPLWRNVILFGVAAVAFYKYAPAPNDDVYLTRWIAMYTKPREYWMSVNAKHTALSQVDARNTLVVHDAMQPPVRRFRYPQGLGTGSPFLNGVGMTVDMSDITVKTDRDLEFKL</sequence>
<dbReference type="AlphaFoldDB" id="A8N6P0"/>
<dbReference type="InterPro" id="IPR034444">
    <property type="entry name" value="Nuo17.8"/>
</dbReference>
<organism evidence="1 2">
    <name type="scientific">Coprinopsis cinerea (strain Okayama-7 / 130 / ATCC MYA-4618 / FGSC 9003)</name>
    <name type="common">Inky cap fungus</name>
    <name type="synonym">Hormographiella aspergillata</name>
    <dbReference type="NCBI Taxonomy" id="240176"/>
    <lineage>
        <taxon>Eukaryota</taxon>
        <taxon>Fungi</taxon>
        <taxon>Dikarya</taxon>
        <taxon>Basidiomycota</taxon>
        <taxon>Agaricomycotina</taxon>
        <taxon>Agaricomycetes</taxon>
        <taxon>Agaricomycetidae</taxon>
        <taxon>Agaricales</taxon>
        <taxon>Agaricineae</taxon>
        <taxon>Psathyrellaceae</taxon>
        <taxon>Coprinopsis</taxon>
    </lineage>
</organism>
<dbReference type="Proteomes" id="UP000001861">
    <property type="component" value="Unassembled WGS sequence"/>
</dbReference>
<evidence type="ECO:0000313" key="1">
    <source>
        <dbReference type="EMBL" id="EAU91376.1"/>
    </source>
</evidence>
<dbReference type="EMBL" id="AACS02000003">
    <property type="protein sequence ID" value="EAU91376.1"/>
    <property type="molecule type" value="Genomic_DNA"/>
</dbReference>
<dbReference type="STRING" id="240176.A8N6P0"/>
<dbReference type="InParanoid" id="A8N6P0"/>
<dbReference type="OMA" id="APIYRMR"/>
<dbReference type="KEGG" id="cci:CC1G_07411"/>
<dbReference type="PANTHER" id="PTHR42100:SF1">
    <property type="entry name" value="OXIDOREDUCTASE 178 KDA SUBUNIT, PUTATIVE (AFU_ORTHOLOGUE AFUA_8G04320)-RELATED"/>
    <property type="match status" value="1"/>
</dbReference>
<evidence type="ECO:0000313" key="2">
    <source>
        <dbReference type="Proteomes" id="UP000001861"/>
    </source>
</evidence>
<dbReference type="eggNOG" id="ENOG502S7GA">
    <property type="taxonomic scope" value="Eukaryota"/>
</dbReference>
<gene>
    <name evidence="1" type="ORF">CC1G_07411</name>
</gene>
<comment type="caution">
    <text evidence="1">The sequence shown here is derived from an EMBL/GenBank/DDBJ whole genome shotgun (WGS) entry which is preliminary data.</text>
</comment>
<dbReference type="OrthoDB" id="2120038at2759"/>
<accession>A8N6P0</accession>
<protein>
    <submittedName>
        <fullName evidence="1">Uncharacterized protein</fullName>
    </submittedName>
</protein>
<dbReference type="PANTHER" id="PTHR42100">
    <property type="entry name" value="OXIDOREDUCTASE 178 KDA SUBUNIT, PUTATIVE (AFU_ORTHOLOGUE AFUA_8G04320)-RELATED"/>
    <property type="match status" value="1"/>
</dbReference>
<dbReference type="VEuPathDB" id="FungiDB:CC1G_07411"/>
<dbReference type="RefSeq" id="XP_001830496.1">
    <property type="nucleotide sequence ID" value="XM_001830444.1"/>
</dbReference>